<dbReference type="RefSeq" id="WP_069990726.1">
    <property type="nucleotide sequence ID" value="NZ_LJGV01000021.1"/>
</dbReference>
<dbReference type="InterPro" id="IPR018973">
    <property type="entry name" value="MZB"/>
</dbReference>
<dbReference type="Proteomes" id="UP000175829">
    <property type="component" value="Unassembled WGS sequence"/>
</dbReference>
<protein>
    <recommendedName>
        <fullName evidence="1">MrfA-like Zn-binding domain-containing protein</fullName>
    </recommendedName>
</protein>
<dbReference type="Pfam" id="PF09369">
    <property type="entry name" value="MZB"/>
    <property type="match status" value="1"/>
</dbReference>
<proteinExistence type="predicted"/>
<organism evidence="2 3">
    <name type="scientific">Streptomyces qinglanensis</name>
    <dbReference type="NCBI Taxonomy" id="943816"/>
    <lineage>
        <taxon>Bacteria</taxon>
        <taxon>Bacillati</taxon>
        <taxon>Actinomycetota</taxon>
        <taxon>Actinomycetes</taxon>
        <taxon>Kitasatosporales</taxon>
        <taxon>Streptomycetaceae</taxon>
        <taxon>Streptomyces</taxon>
    </lineage>
</organism>
<evidence type="ECO:0000313" key="2">
    <source>
        <dbReference type="EMBL" id="OEV02291.1"/>
    </source>
</evidence>
<reference evidence="2 3" key="1">
    <citation type="journal article" date="2016" name="Front. Microbiol.">
        <title>Comparative Genomics Analysis of Streptomyces Species Reveals Their Adaptation to the Marine Environment and Their Diversity at the Genomic Level.</title>
        <authorList>
            <person name="Tian X."/>
            <person name="Zhang Z."/>
            <person name="Yang T."/>
            <person name="Chen M."/>
            <person name="Li J."/>
            <person name="Chen F."/>
            <person name="Yang J."/>
            <person name="Li W."/>
            <person name="Zhang B."/>
            <person name="Zhang Z."/>
            <person name="Wu J."/>
            <person name="Zhang C."/>
            <person name="Long L."/>
            <person name="Xiao J."/>
        </authorList>
    </citation>
    <scope>NUCLEOTIDE SEQUENCE [LARGE SCALE GENOMIC DNA]</scope>
    <source>
        <strain evidence="2 3">SCSIO M10379</strain>
    </source>
</reference>
<dbReference type="NCBIfam" id="NF038324">
    <property type="entry name" value="DrmB_fam"/>
    <property type="match status" value="1"/>
</dbReference>
<feature type="domain" description="MrfA-like Zn-binding" evidence="1">
    <location>
        <begin position="478"/>
        <end position="583"/>
    </location>
</feature>
<gene>
    <name evidence="2" type="ORF">AN217_03470</name>
</gene>
<comment type="caution">
    <text evidence="2">The sequence shown here is derived from an EMBL/GenBank/DDBJ whole genome shotgun (WGS) entry which is preliminary data.</text>
</comment>
<sequence>MKDVRHKVRRSQTIVPFGVGGIIDLRGESFVAEDTLGWTASAEAVEAPRLVAKLGVPGLRAAPAIPSGKAAHTTRSGPLYVRFPKWLFCPQCRNMLRWRPDFEVRNRQPTCRQCAGKAQLAPMRFIQVCRAGHMADFDWRRWAHSRSDDHAQRQCQVSRLRFVATPDSSGLEALRVCCAVCRASRSLAGLSRQNILGKSGFRCPGTHPWESESDEAEVCEETPQAVQRGASNVYFPITHSAIDIPAPSGFSVDDEATQAVINHRYWPMLISADNGPLAPACRSQIAISCGVDEDFVESLERRHAAETASVPFTADADDDLSIAEWAAFSEPESAVDSKTFSVHRTSLDVGDGDPVSMRELAARISTVVVAHRIREVRALEGFTRYEPSSGEGEAGEGGRFVSVNTRARAQWLPAVETYGEGIFIAVEEEPLRSWERVPSVRDRTLSIARNLEASFKVDWLRGKTGPDLLPRFVMLHTLAHQFIRQLSYDSGYNAASLRERVYARSHIPGSGHPPQAGVFIYTAAGDTEGTLGGLVRQGQPPNLVETLIRLLESAQWCSQDPLCADSTGRSLANLNRAACHACTLLPETSCEIDNSLLDRTLLIGDGTVPGFFGDVVRAALEESAEAVDLS</sequence>
<dbReference type="PATRIC" id="fig|943816.4.peg.5796"/>
<dbReference type="InterPro" id="IPR047721">
    <property type="entry name" value="DrmB"/>
</dbReference>
<evidence type="ECO:0000259" key="1">
    <source>
        <dbReference type="Pfam" id="PF09369"/>
    </source>
</evidence>
<evidence type="ECO:0000313" key="3">
    <source>
        <dbReference type="Proteomes" id="UP000175829"/>
    </source>
</evidence>
<accession>A0A1E7KEE5</accession>
<name>A0A1E7KEE5_9ACTN</name>
<dbReference type="AlphaFoldDB" id="A0A1E7KEE5"/>
<dbReference type="EMBL" id="LJGV01000021">
    <property type="protein sequence ID" value="OEV02291.1"/>
    <property type="molecule type" value="Genomic_DNA"/>
</dbReference>